<evidence type="ECO:0000313" key="1">
    <source>
        <dbReference type="EMBL" id="CBH99705.1"/>
    </source>
</evidence>
<name>E6PXP6_9ZZZZ</name>
<sequence>MFLWRRAYRSGEMLLADSTALLPVVIEAEDSRSAEITLNPDVAPAATEQLLPAPSGAIHIEFPGRAAISVERGADRALLRTILESLCR</sequence>
<protein>
    <submittedName>
        <fullName evidence="1">ORFA of ISCARN73, IS66 family</fullName>
    </submittedName>
</protein>
<organism evidence="1">
    <name type="scientific">mine drainage metagenome</name>
    <dbReference type="NCBI Taxonomy" id="410659"/>
    <lineage>
        <taxon>unclassified sequences</taxon>
        <taxon>metagenomes</taxon>
        <taxon>ecological metagenomes</taxon>
    </lineage>
</organism>
<dbReference type="EMBL" id="CABN01000043">
    <property type="protein sequence ID" value="CBH99705.1"/>
    <property type="molecule type" value="Genomic_DNA"/>
</dbReference>
<dbReference type="AlphaFoldDB" id="E6PXP6"/>
<comment type="caution">
    <text evidence="1">The sequence shown here is derived from an EMBL/GenBank/DDBJ whole genome shotgun (WGS) entry which is preliminary data.</text>
</comment>
<accession>E6PXP6</accession>
<gene>
    <name evidence="1" type="ORF">CARN3_0650</name>
</gene>
<proteinExistence type="predicted"/>
<reference evidence="1" key="1">
    <citation type="submission" date="2009-10" db="EMBL/GenBank/DDBJ databases">
        <title>Diversity of trophic interactions inside an arsenic-rich microbial ecosystem.</title>
        <authorList>
            <person name="Bertin P.N."/>
            <person name="Heinrich-Salmeron A."/>
            <person name="Pelletier E."/>
            <person name="Goulhen-Chollet F."/>
            <person name="Arsene-Ploetze F."/>
            <person name="Gallien S."/>
            <person name="Calteau A."/>
            <person name="Vallenet D."/>
            <person name="Casiot C."/>
            <person name="Chane-Woon-Ming B."/>
            <person name="Giloteaux L."/>
            <person name="Barakat M."/>
            <person name="Bonnefoy V."/>
            <person name="Bruneel O."/>
            <person name="Chandler M."/>
            <person name="Cleiss J."/>
            <person name="Duran R."/>
            <person name="Elbaz-Poulichet F."/>
            <person name="Fonknechten N."/>
            <person name="Lauga B."/>
            <person name="Mornico D."/>
            <person name="Ortet P."/>
            <person name="Schaeffer C."/>
            <person name="Siguier P."/>
            <person name="Alexander Thil Smith A."/>
            <person name="Van Dorsselaer A."/>
            <person name="Weissenbach J."/>
            <person name="Medigue C."/>
            <person name="Le Paslier D."/>
        </authorList>
    </citation>
    <scope>NUCLEOTIDE SEQUENCE</scope>
</reference>